<gene>
    <name evidence="1" type="ORF">EJ04DRAFT_517736</name>
</gene>
<dbReference type="EMBL" id="ML996426">
    <property type="protein sequence ID" value="KAF2726604.1"/>
    <property type="molecule type" value="Genomic_DNA"/>
</dbReference>
<dbReference type="OrthoDB" id="5103340at2759"/>
<evidence type="ECO:0000313" key="1">
    <source>
        <dbReference type="EMBL" id="KAF2726604.1"/>
    </source>
</evidence>
<protein>
    <submittedName>
        <fullName evidence="1">Uncharacterized protein</fullName>
    </submittedName>
</protein>
<name>A0A9P4QKJ3_9PLEO</name>
<sequence>MDWQEKYLLIIDEVSMLCAPTLYAARSVARTYPRNNPPSISSTTLSPPFERPDRCPPLVGPFDPLFFQSGSAALVSLSRGPIENPKMFRAHLLQLGNVA</sequence>
<proteinExistence type="predicted"/>
<comment type="caution">
    <text evidence="1">The sequence shown here is derived from an EMBL/GenBank/DDBJ whole genome shotgun (WGS) entry which is preliminary data.</text>
</comment>
<dbReference type="AlphaFoldDB" id="A0A9P4QKJ3"/>
<keyword evidence="2" id="KW-1185">Reference proteome</keyword>
<organism evidence="1 2">
    <name type="scientific">Polyplosphaeria fusca</name>
    <dbReference type="NCBI Taxonomy" id="682080"/>
    <lineage>
        <taxon>Eukaryota</taxon>
        <taxon>Fungi</taxon>
        <taxon>Dikarya</taxon>
        <taxon>Ascomycota</taxon>
        <taxon>Pezizomycotina</taxon>
        <taxon>Dothideomycetes</taxon>
        <taxon>Pleosporomycetidae</taxon>
        <taxon>Pleosporales</taxon>
        <taxon>Tetraplosphaeriaceae</taxon>
        <taxon>Polyplosphaeria</taxon>
    </lineage>
</organism>
<dbReference type="Proteomes" id="UP000799444">
    <property type="component" value="Unassembled WGS sequence"/>
</dbReference>
<accession>A0A9P4QKJ3</accession>
<reference evidence="1" key="1">
    <citation type="journal article" date="2020" name="Stud. Mycol.">
        <title>101 Dothideomycetes genomes: a test case for predicting lifestyles and emergence of pathogens.</title>
        <authorList>
            <person name="Haridas S."/>
            <person name="Albert R."/>
            <person name="Binder M."/>
            <person name="Bloem J."/>
            <person name="Labutti K."/>
            <person name="Salamov A."/>
            <person name="Andreopoulos B."/>
            <person name="Baker S."/>
            <person name="Barry K."/>
            <person name="Bills G."/>
            <person name="Bluhm B."/>
            <person name="Cannon C."/>
            <person name="Castanera R."/>
            <person name="Culley D."/>
            <person name="Daum C."/>
            <person name="Ezra D."/>
            <person name="Gonzalez J."/>
            <person name="Henrissat B."/>
            <person name="Kuo A."/>
            <person name="Liang C."/>
            <person name="Lipzen A."/>
            <person name="Lutzoni F."/>
            <person name="Magnuson J."/>
            <person name="Mondo S."/>
            <person name="Nolan M."/>
            <person name="Ohm R."/>
            <person name="Pangilinan J."/>
            <person name="Park H.-J."/>
            <person name="Ramirez L."/>
            <person name="Alfaro M."/>
            <person name="Sun H."/>
            <person name="Tritt A."/>
            <person name="Yoshinaga Y."/>
            <person name="Zwiers L.-H."/>
            <person name="Turgeon B."/>
            <person name="Goodwin S."/>
            <person name="Spatafora J."/>
            <person name="Crous P."/>
            <person name="Grigoriev I."/>
        </authorList>
    </citation>
    <scope>NUCLEOTIDE SEQUENCE</scope>
    <source>
        <strain evidence="1">CBS 125425</strain>
    </source>
</reference>
<evidence type="ECO:0000313" key="2">
    <source>
        <dbReference type="Proteomes" id="UP000799444"/>
    </source>
</evidence>